<dbReference type="Proteomes" id="UP000007054">
    <property type="component" value="Chromosome"/>
</dbReference>
<dbReference type="Gene3D" id="2.60.40.1140">
    <property type="entry name" value="Collagen-binding surface protein Cna, B-type domain"/>
    <property type="match status" value="1"/>
</dbReference>
<keyword evidence="7" id="KW-1185">Reference proteome</keyword>
<feature type="transmembrane region" description="Helical" evidence="2">
    <location>
        <begin position="1091"/>
        <end position="1110"/>
    </location>
</feature>
<dbReference type="SUPFAM" id="SSF49785">
    <property type="entry name" value="Galactose-binding domain-like"/>
    <property type="match status" value="1"/>
</dbReference>
<accession>D4LAX1</accession>
<organism evidence="6 7">
    <name type="scientific">Ruminococcus champanellensis (strain DSM 18848 / JCM 17042 / KCTC 15320 / 18P13)</name>
    <dbReference type="NCBI Taxonomy" id="213810"/>
    <lineage>
        <taxon>Bacteria</taxon>
        <taxon>Bacillati</taxon>
        <taxon>Bacillota</taxon>
        <taxon>Clostridia</taxon>
        <taxon>Eubacteriales</taxon>
        <taxon>Oscillospiraceae</taxon>
        <taxon>Ruminococcus</taxon>
    </lineage>
</organism>
<name>D4LAX1_RUMC1</name>
<feature type="domain" description="Streptococcal pilin isopeptide linkage" evidence="5">
    <location>
        <begin position="449"/>
        <end position="562"/>
    </location>
</feature>
<dbReference type="PATRIC" id="fig|213810.4.peg.452"/>
<evidence type="ECO:0000259" key="3">
    <source>
        <dbReference type="Pfam" id="PF02018"/>
    </source>
</evidence>
<dbReference type="InterPro" id="IPR038174">
    <property type="entry name" value="Strep_pil_link_sf"/>
</dbReference>
<dbReference type="Gene3D" id="2.60.40.3050">
    <property type="match status" value="1"/>
</dbReference>
<dbReference type="BioCyc" id="RCHA213810:RUM_RS02635-MONOMER"/>
<keyword evidence="2" id="KW-0812">Transmembrane</keyword>
<dbReference type="GeneID" id="83155363"/>
<dbReference type="AlphaFoldDB" id="D4LAX1"/>
<proteinExistence type="predicted"/>
<dbReference type="GO" id="GO:0016798">
    <property type="term" value="F:hydrolase activity, acting on glycosyl bonds"/>
    <property type="evidence" value="ECO:0007669"/>
    <property type="project" value="InterPro"/>
</dbReference>
<evidence type="ECO:0000259" key="5">
    <source>
        <dbReference type="Pfam" id="PF12892"/>
    </source>
</evidence>
<evidence type="ECO:0000259" key="4">
    <source>
        <dbReference type="Pfam" id="PF05738"/>
    </source>
</evidence>
<dbReference type="InterPro" id="IPR003305">
    <property type="entry name" value="CenC_carb-bd"/>
</dbReference>
<protein>
    <submittedName>
        <fullName evidence="6">Carbohydrate binding domain</fullName>
    </submittedName>
</protein>
<reference evidence="6" key="2">
    <citation type="submission" date="2010-03" db="EMBL/GenBank/DDBJ databases">
        <authorList>
            <person name="Pajon A."/>
        </authorList>
    </citation>
    <scope>NUCLEOTIDE SEQUENCE</scope>
    <source>
        <strain evidence="6">Type strain: 18P13</strain>
    </source>
</reference>
<evidence type="ECO:0000313" key="7">
    <source>
        <dbReference type="Proteomes" id="UP000007054"/>
    </source>
</evidence>
<dbReference type="RefSeq" id="WP_015557673.1">
    <property type="nucleotide sequence ID" value="NC_021039.1"/>
</dbReference>
<dbReference type="Pfam" id="PF02018">
    <property type="entry name" value="CBM_4_9"/>
    <property type="match status" value="1"/>
</dbReference>
<feature type="transmembrane region" description="Helical" evidence="2">
    <location>
        <begin position="19"/>
        <end position="38"/>
    </location>
</feature>
<dbReference type="SUPFAM" id="SSF49478">
    <property type="entry name" value="Cna protein B-type domain"/>
    <property type="match status" value="1"/>
</dbReference>
<keyword evidence="1" id="KW-0378">Hydrolase</keyword>
<evidence type="ECO:0000256" key="1">
    <source>
        <dbReference type="ARBA" id="ARBA00022801"/>
    </source>
</evidence>
<dbReference type="InterPro" id="IPR008454">
    <property type="entry name" value="Collagen-bd_Cna-like_B-typ_dom"/>
</dbReference>
<dbReference type="STRING" id="213810.RUM_05460"/>
<dbReference type="Pfam" id="PF05738">
    <property type="entry name" value="Cna_B"/>
    <property type="match status" value="1"/>
</dbReference>
<dbReference type="InterPro" id="IPR008979">
    <property type="entry name" value="Galactose-bd-like_sf"/>
</dbReference>
<evidence type="ECO:0000313" key="6">
    <source>
        <dbReference type="EMBL" id="CBL16766.1"/>
    </source>
</evidence>
<dbReference type="NCBIfam" id="TIGR03786">
    <property type="entry name" value="strep_pil_rpt"/>
    <property type="match status" value="1"/>
</dbReference>
<reference evidence="6" key="1">
    <citation type="submission" date="2010-03" db="EMBL/GenBank/DDBJ databases">
        <title>The genome sequence of Ruminococcus sp. 18P13.</title>
        <authorList>
            <consortium name="metaHIT consortium -- http://www.metahit.eu/"/>
            <person name="Pajon A."/>
            <person name="Turner K."/>
            <person name="Parkhill J."/>
            <person name="Bernalier A."/>
        </authorList>
    </citation>
    <scope>NUCLEOTIDE SEQUENCE [LARGE SCALE GENOMIC DNA]</scope>
    <source>
        <strain evidence="6">Type strain: 18P13</strain>
    </source>
</reference>
<dbReference type="KEGG" id="rch:RUM_05460"/>
<sequence>MTDSYVTDIRARHKRNIRLAWLLLILGLVVACSVAWTLRGVGITMANETVCGMEEHQHSAACYADTADGSQLICTLPEHIHTVACTGIDTANNGPPVVEITTPTEDPTEPATEPERETVQLPNYLADASASYEKNVIYVKTALGERSKDTVHEYLANLGLPGTNDGKYILNSEESPYILQVGDTVELCIYTDSSNTDGFWSSSSPDGVLVAGTATTTTLADGTKKIEKTYSTAKAGTGVIYFGNQSSFYVSVPVPKEELKDFHYDHADIEITDGGYYEIKRTVTDQNGNQVTTRQIFDSYISGVNHCYIYNAAGSLIKTYESTDYQANGKPGETQYELTSKYKCMEKEEKWFKRSEVDHAQFDVQLLLKPRKQIVTVTKDGVQSSQTETDISDSTGESDVTILSAVFNMNHRSVVDANNKCPDHSGLDFNLMANVNQIITVEPASVEPTAHKQLTNGSIGTNQFRFELLDKDGKLIDRQYCDTTGKVTFESQYFLMPGTYTYTIRESIPSEAVQIDGKPYSRGIFYDSHTEKVTVTVTADAQGNLSASMAYAGGSAPVFHNTAVTERYMPISVQKVWSDSSTVNHKADAIGFRIWRTESGQPDALVSIDGKSKFYLNDASGWKWSYTKLPVQYAGRTYSYRVEEVDIPDGYIAGYTSGQNGGTLEYTITNTSKDAITLSIQKQWLAPDGTPMQGTPTAQSVSASLQRQCKEVEIPVTIQVVSPAGALLEQYKQPAYVGSSFTFTLGVTEGTAENVSVVSAEKCSAAYANGVFTVQDIQVGARVQVRCDNVMDSTKLLLHHTFEDTQEDWTCTGDAKPGSAYSTNYAATGSGYHALKIYNRTKAWMGASFTLDSSVIKPGQTYSFSAYLNRAAVYTESDNTTTHNLGADHTAPLNLTLYYEDSAGVPNYLGIAAVAAASSGSWIHLRNASLTIPADCTVMKLQVDANGEEGTDKFSDLFLDEVIIAPAGMDISVEQNTGRVLLNNPEFYSFTVTGKTIPADVQQNADNWHLDAWNKQIEITAAEGWIKTLSGAELGQVSNRIYQYFVEEDPMTGFTPSYSDMYVSSNTAQTPIIIKNQSIAYTLPATGGVGLVPFLGGGSLLILASGLYSYKLIRSKRRSSA</sequence>
<dbReference type="EMBL" id="FP929052">
    <property type="protein sequence ID" value="CBL16766.1"/>
    <property type="molecule type" value="Genomic_DNA"/>
</dbReference>
<gene>
    <name evidence="6" type="ordered locus">RUM_05460</name>
</gene>
<dbReference type="CAZy" id="CBM22">
    <property type="family name" value="Carbohydrate-Binding Module Family 22"/>
</dbReference>
<dbReference type="CDD" id="cd00222">
    <property type="entry name" value="CollagenBindB"/>
    <property type="match status" value="1"/>
</dbReference>
<evidence type="ECO:0000256" key="2">
    <source>
        <dbReference type="SAM" id="Phobius"/>
    </source>
</evidence>
<feature type="domain" description="CNA-B" evidence="4">
    <location>
        <begin position="571"/>
        <end position="671"/>
    </location>
</feature>
<dbReference type="Pfam" id="PF12892">
    <property type="entry name" value="FctA"/>
    <property type="match status" value="1"/>
</dbReference>
<dbReference type="Gene3D" id="2.60.120.260">
    <property type="entry name" value="Galactose-binding domain-like"/>
    <property type="match status" value="1"/>
</dbReference>
<keyword evidence="2" id="KW-1133">Transmembrane helix</keyword>
<dbReference type="HOGENOM" id="CLU_280320_0_0_9"/>
<keyword evidence="2" id="KW-0472">Membrane</keyword>
<feature type="domain" description="CBM-cenC" evidence="3">
    <location>
        <begin position="795"/>
        <end position="941"/>
    </location>
</feature>
<dbReference type="InterPro" id="IPR022464">
    <property type="entry name" value="Strep_pil_isopept_link"/>
</dbReference>